<feature type="transmembrane region" description="Helical" evidence="1">
    <location>
        <begin position="375"/>
        <end position="395"/>
    </location>
</feature>
<dbReference type="CDD" id="cd00143">
    <property type="entry name" value="PP2Cc"/>
    <property type="match status" value="1"/>
</dbReference>
<dbReference type="GO" id="GO:0004722">
    <property type="term" value="F:protein serine/threonine phosphatase activity"/>
    <property type="evidence" value="ECO:0007669"/>
    <property type="project" value="UniProtKB-EC"/>
</dbReference>
<dbReference type="Proteomes" id="UP001266099">
    <property type="component" value="Unassembled WGS sequence"/>
</dbReference>
<evidence type="ECO:0000259" key="2">
    <source>
        <dbReference type="PROSITE" id="PS51746"/>
    </source>
</evidence>
<dbReference type="EMBL" id="JAVDUJ010000001">
    <property type="protein sequence ID" value="MDR6939541.1"/>
    <property type="molecule type" value="Genomic_DNA"/>
</dbReference>
<comment type="caution">
    <text evidence="3">The sequence shown here is derived from an EMBL/GenBank/DDBJ whole genome shotgun (WGS) entry which is preliminary data.</text>
</comment>
<organism evidence="3 4">
    <name type="scientific">Arcanobacterium hippocoleae</name>
    <dbReference type="NCBI Taxonomy" id="149017"/>
    <lineage>
        <taxon>Bacteria</taxon>
        <taxon>Bacillati</taxon>
        <taxon>Actinomycetota</taxon>
        <taxon>Actinomycetes</taxon>
        <taxon>Actinomycetales</taxon>
        <taxon>Actinomycetaceae</taxon>
        <taxon>Arcanobacterium</taxon>
    </lineage>
</organism>
<keyword evidence="1" id="KW-1133">Transmembrane helix</keyword>
<keyword evidence="3" id="KW-0378">Hydrolase</keyword>
<proteinExistence type="predicted"/>
<reference evidence="3 4" key="1">
    <citation type="submission" date="2023-07" db="EMBL/GenBank/DDBJ databases">
        <title>Sequencing the genomes of 1000 actinobacteria strains.</title>
        <authorList>
            <person name="Klenk H.-P."/>
        </authorList>
    </citation>
    <scope>NUCLEOTIDE SEQUENCE [LARGE SCALE GENOMIC DNA]</scope>
    <source>
        <strain evidence="3 4">DSM 15539</strain>
    </source>
</reference>
<dbReference type="PROSITE" id="PS51746">
    <property type="entry name" value="PPM_2"/>
    <property type="match status" value="1"/>
</dbReference>
<keyword evidence="1" id="KW-0812">Transmembrane</keyword>
<dbReference type="EC" id="3.1.3.16" evidence="3"/>
<dbReference type="InterPro" id="IPR036457">
    <property type="entry name" value="PPM-type-like_dom_sf"/>
</dbReference>
<evidence type="ECO:0000313" key="4">
    <source>
        <dbReference type="Proteomes" id="UP001266099"/>
    </source>
</evidence>
<gene>
    <name evidence="3" type="ORF">J2S36_001084</name>
</gene>
<feature type="domain" description="PPM-type phosphatase" evidence="2">
    <location>
        <begin position="6"/>
        <end position="240"/>
    </location>
</feature>
<dbReference type="Pfam" id="PF00481">
    <property type="entry name" value="PP2C"/>
    <property type="match status" value="1"/>
</dbReference>
<dbReference type="InterPro" id="IPR001932">
    <property type="entry name" value="PPM-type_phosphatase-like_dom"/>
</dbReference>
<accession>A0ABU1T3U8</accession>
<name>A0ABU1T3U8_9ACTO</name>
<evidence type="ECO:0000256" key="1">
    <source>
        <dbReference type="SAM" id="Phobius"/>
    </source>
</evidence>
<protein>
    <submittedName>
        <fullName evidence="3">Protein phosphatase</fullName>
        <ecNumber evidence="3">3.1.3.16</ecNumber>
    </submittedName>
</protein>
<dbReference type="SUPFAM" id="SSF81606">
    <property type="entry name" value="PP2C-like"/>
    <property type="match status" value="1"/>
</dbReference>
<dbReference type="SMART" id="SM00332">
    <property type="entry name" value="PP2Cc"/>
    <property type="match status" value="1"/>
</dbReference>
<sequence length="474" mass="50373">MAIQLRFAAASDVGLVRKNNQDSGYASPNLFAVADGMGGAAAGDLASAVTIAHLAEIDGTYQPEELLPRLRMALNNAHTELVLRTAKNPELAGMGTTCVAVLRSGNKLAMAHIGDSRAYLLRGGKLTQITHDHTLVQYLVDTGQITAEEAKTHPKRNVIMRALGDDPEEREIAIDESVREAIPGDRWLLCSDGLYGPVSMELIHATLAGIADLEDCAETLLGHALTGGAPDNITVVVVDVIEVPDTAANADSHDTGEAPIPETNTTKVENIGFTQPQIVGAAETRKISILHAAEIQAIQAALIPTPGDGGSGQIGGSALVNLPDDPALIALPTPDSVALPQHETENSALLTPERDFANSQASTPIPRKRHRGAKIAAFFAILLLVSGGLFAAYTWSQTKYYVAPADGYVAIYRGIPTEIGPIKLSHLLERSDTRINDLSEFVQTRLETPITRDSLNAAREVVKNLSTHQKAATE</sequence>
<dbReference type="Gene3D" id="3.60.40.10">
    <property type="entry name" value="PPM-type phosphatase domain"/>
    <property type="match status" value="1"/>
</dbReference>
<dbReference type="InterPro" id="IPR015655">
    <property type="entry name" value="PP2C"/>
</dbReference>
<evidence type="ECO:0000313" key="3">
    <source>
        <dbReference type="EMBL" id="MDR6939541.1"/>
    </source>
</evidence>
<dbReference type="SMART" id="SM00331">
    <property type="entry name" value="PP2C_SIG"/>
    <property type="match status" value="1"/>
</dbReference>
<dbReference type="PANTHER" id="PTHR47992">
    <property type="entry name" value="PROTEIN PHOSPHATASE"/>
    <property type="match status" value="1"/>
</dbReference>
<keyword evidence="4" id="KW-1185">Reference proteome</keyword>
<keyword evidence="1" id="KW-0472">Membrane</keyword>
<dbReference type="RefSeq" id="WP_309956290.1">
    <property type="nucleotide sequence ID" value="NZ_JAVDUJ010000001.1"/>
</dbReference>